<protein>
    <submittedName>
        <fullName evidence="1">Uncharacterized protein</fullName>
    </submittedName>
</protein>
<dbReference type="Proteomes" id="UP000694415">
    <property type="component" value="Unplaced"/>
</dbReference>
<dbReference type="AlphaFoldDB" id="A0A8C6HS52"/>
<evidence type="ECO:0000313" key="1">
    <source>
        <dbReference type="Ensembl" id="ENSMSIP00000025722.1"/>
    </source>
</evidence>
<keyword evidence="2" id="KW-1185">Reference proteome</keyword>
<accession>A0A8C6HS52</accession>
<sequence>MPVPHFPVPLGFPFTGGGFLSHPLGAHLCSLFLQVVTPPCGGGLPPEGLWPSPYLPFVEQILTVIQYRTVQYDILPLSPMSGNLLAQVKRKLLVWIWMKPLFTLTTMGS</sequence>
<reference evidence="1" key="1">
    <citation type="submission" date="2025-08" db="UniProtKB">
        <authorList>
            <consortium name="Ensembl"/>
        </authorList>
    </citation>
    <scope>IDENTIFICATION</scope>
</reference>
<organism evidence="1 2">
    <name type="scientific">Mus spicilegus</name>
    <name type="common">Mound-building mouse</name>
    <dbReference type="NCBI Taxonomy" id="10103"/>
    <lineage>
        <taxon>Eukaryota</taxon>
        <taxon>Metazoa</taxon>
        <taxon>Chordata</taxon>
        <taxon>Craniata</taxon>
        <taxon>Vertebrata</taxon>
        <taxon>Euteleostomi</taxon>
        <taxon>Mammalia</taxon>
        <taxon>Eutheria</taxon>
        <taxon>Euarchontoglires</taxon>
        <taxon>Glires</taxon>
        <taxon>Rodentia</taxon>
        <taxon>Myomorpha</taxon>
        <taxon>Muroidea</taxon>
        <taxon>Muridae</taxon>
        <taxon>Murinae</taxon>
        <taxon>Mus</taxon>
        <taxon>Mus</taxon>
    </lineage>
</organism>
<evidence type="ECO:0000313" key="2">
    <source>
        <dbReference type="Proteomes" id="UP000694415"/>
    </source>
</evidence>
<reference evidence="1" key="2">
    <citation type="submission" date="2025-09" db="UniProtKB">
        <authorList>
            <consortium name="Ensembl"/>
        </authorList>
    </citation>
    <scope>IDENTIFICATION</scope>
</reference>
<name>A0A8C6HS52_MUSSI</name>
<proteinExistence type="predicted"/>
<dbReference type="Ensembl" id="ENSMSIT00000032443.1">
    <property type="protein sequence ID" value="ENSMSIP00000025722.1"/>
    <property type="gene ID" value="ENSMSIG00000021729.1"/>
</dbReference>